<accession>A0ABP0QEY6</accession>
<dbReference type="Gene3D" id="1.10.575.10">
    <property type="entry name" value="P1 Nuclease"/>
    <property type="match status" value="1"/>
</dbReference>
<dbReference type="EMBL" id="CAXAMM010039340">
    <property type="protein sequence ID" value="CAK9085731.1"/>
    <property type="molecule type" value="Genomic_DNA"/>
</dbReference>
<keyword evidence="1" id="KW-0472">Membrane</keyword>
<evidence type="ECO:0000256" key="1">
    <source>
        <dbReference type="SAM" id="Phobius"/>
    </source>
</evidence>
<feature type="transmembrane region" description="Helical" evidence="1">
    <location>
        <begin position="209"/>
        <end position="229"/>
    </location>
</feature>
<gene>
    <name evidence="2" type="ORF">SCF082_LOCUS40595</name>
</gene>
<sequence>MDRLAEQAYGAEVKLVFRGEQYTLLQFWEEYLPKHLPEIPQISTLDLEYGAQYHQWGDRLPPELFREWGGEMSEQVCNEIYGPMYVNHGDGSRSIESPFQLSEELFSRWTKLAEKLIHEGGERLALVFLDIIEHRRHKAAQKEGRGLLPPLVDKLPPASVAATLGGKGTPYTVPAPVVGGHQHLEHSAASQMRRQHLHRIRRRRAWRNLTTNLFIAAVVVPLLLFGLHAHSRSPGSFTRIFLKKDNS</sequence>
<proteinExistence type="predicted"/>
<dbReference type="Proteomes" id="UP001642464">
    <property type="component" value="Unassembled WGS sequence"/>
</dbReference>
<keyword evidence="3" id="KW-1185">Reference proteome</keyword>
<reference evidence="2 3" key="1">
    <citation type="submission" date="2024-02" db="EMBL/GenBank/DDBJ databases">
        <authorList>
            <person name="Chen Y."/>
            <person name="Shah S."/>
            <person name="Dougan E. K."/>
            <person name="Thang M."/>
            <person name="Chan C."/>
        </authorList>
    </citation>
    <scope>NUCLEOTIDE SEQUENCE [LARGE SCALE GENOMIC DNA]</scope>
</reference>
<keyword evidence="1" id="KW-1133">Transmembrane helix</keyword>
<keyword evidence="1" id="KW-0812">Transmembrane</keyword>
<dbReference type="InterPro" id="IPR008947">
    <property type="entry name" value="PLipase_C/P1_nuclease_dom_sf"/>
</dbReference>
<comment type="caution">
    <text evidence="2">The sequence shown here is derived from an EMBL/GenBank/DDBJ whole genome shotgun (WGS) entry which is preliminary data.</text>
</comment>
<name>A0ABP0QEY6_9DINO</name>
<evidence type="ECO:0000313" key="2">
    <source>
        <dbReference type="EMBL" id="CAK9085731.1"/>
    </source>
</evidence>
<evidence type="ECO:0000313" key="3">
    <source>
        <dbReference type="Proteomes" id="UP001642464"/>
    </source>
</evidence>
<organism evidence="2 3">
    <name type="scientific">Durusdinium trenchii</name>
    <dbReference type="NCBI Taxonomy" id="1381693"/>
    <lineage>
        <taxon>Eukaryota</taxon>
        <taxon>Sar</taxon>
        <taxon>Alveolata</taxon>
        <taxon>Dinophyceae</taxon>
        <taxon>Suessiales</taxon>
        <taxon>Symbiodiniaceae</taxon>
        <taxon>Durusdinium</taxon>
    </lineage>
</organism>
<protein>
    <submittedName>
        <fullName evidence="2">Nuclease S1</fullName>
    </submittedName>
</protein>